<dbReference type="Proteomes" id="UP000232693">
    <property type="component" value="Chromosome"/>
</dbReference>
<gene>
    <name evidence="1" type="ORF">CW740_05525</name>
</gene>
<dbReference type="PROSITE" id="PS51257">
    <property type="entry name" value="PROKAR_LIPOPROTEIN"/>
    <property type="match status" value="1"/>
</dbReference>
<keyword evidence="2" id="KW-1185">Reference proteome</keyword>
<dbReference type="KEGG" id="kpd:CW740_05525"/>
<evidence type="ECO:0000313" key="1">
    <source>
        <dbReference type="EMBL" id="AUD78738.1"/>
    </source>
</evidence>
<sequence length="125" mass="13842">MNLNKVIMLSIFLFTVSSCSTIPEFERGDVPEEYVSIILDEIDLTDSSCSPNITKLIECTDNRYGVPQDYYCVLALQGHDTLESSRDFIYSVGVRDNEAGVFGKLLSINISGEVELITVVSGCPY</sequence>
<organism evidence="1 2">
    <name type="scientific">Kangiella profundi</name>
    <dbReference type="NCBI Taxonomy" id="1561924"/>
    <lineage>
        <taxon>Bacteria</taxon>
        <taxon>Pseudomonadati</taxon>
        <taxon>Pseudomonadota</taxon>
        <taxon>Gammaproteobacteria</taxon>
        <taxon>Kangiellales</taxon>
        <taxon>Kangiellaceae</taxon>
        <taxon>Kangiella</taxon>
    </lineage>
</organism>
<proteinExistence type="predicted"/>
<reference evidence="1 2" key="1">
    <citation type="submission" date="2017-12" db="EMBL/GenBank/DDBJ databases">
        <title>Kangiella profundi FT102 completed genome.</title>
        <authorList>
            <person name="Xu J."/>
            <person name="Wang J."/>
            <person name="Lu Y."/>
        </authorList>
    </citation>
    <scope>NUCLEOTIDE SEQUENCE [LARGE SCALE GENOMIC DNA]</scope>
    <source>
        <strain evidence="1 2">FT102</strain>
    </source>
</reference>
<accession>A0A2K9B1F4</accession>
<protein>
    <submittedName>
        <fullName evidence="1">Uncharacterized protein</fullName>
    </submittedName>
</protein>
<name>A0A2K9B1F4_9GAMM</name>
<dbReference type="EMBL" id="CP025120">
    <property type="protein sequence ID" value="AUD78738.1"/>
    <property type="molecule type" value="Genomic_DNA"/>
</dbReference>
<dbReference type="RefSeq" id="WP_106646592.1">
    <property type="nucleotide sequence ID" value="NZ_BMGO01000001.1"/>
</dbReference>
<evidence type="ECO:0000313" key="2">
    <source>
        <dbReference type="Proteomes" id="UP000232693"/>
    </source>
</evidence>
<dbReference type="AlphaFoldDB" id="A0A2K9B1F4"/>